<gene>
    <name evidence="4" type="ORF">FDQ92_06205</name>
</gene>
<dbReference type="OrthoDB" id="9780312at2"/>
<dbReference type="PANTHER" id="PTHR44591:SF3">
    <property type="entry name" value="RESPONSE REGULATORY DOMAIN-CONTAINING PROTEIN"/>
    <property type="match status" value="1"/>
</dbReference>
<dbReference type="InterPro" id="IPR001789">
    <property type="entry name" value="Sig_transdc_resp-reg_receiver"/>
</dbReference>
<feature type="domain" description="Response regulatory" evidence="3">
    <location>
        <begin position="3"/>
        <end position="117"/>
    </location>
</feature>
<keyword evidence="5" id="KW-1185">Reference proteome</keyword>
<dbReference type="SMART" id="SM00448">
    <property type="entry name" value="REC"/>
    <property type="match status" value="1"/>
</dbReference>
<dbReference type="RefSeq" id="WP_137423779.1">
    <property type="nucleotide sequence ID" value="NZ_CP040098.1"/>
</dbReference>
<dbReference type="Pfam" id="PF00072">
    <property type="entry name" value="Response_reg"/>
    <property type="match status" value="1"/>
</dbReference>
<evidence type="ECO:0000256" key="2">
    <source>
        <dbReference type="PROSITE-ProRule" id="PRU00169"/>
    </source>
</evidence>
<comment type="caution">
    <text evidence="2">Lacks conserved residue(s) required for the propagation of feature annotation.</text>
</comment>
<evidence type="ECO:0000256" key="1">
    <source>
        <dbReference type="ARBA" id="ARBA00022553"/>
    </source>
</evidence>
<dbReference type="InterPro" id="IPR011006">
    <property type="entry name" value="CheY-like_superfamily"/>
</dbReference>
<protein>
    <submittedName>
        <fullName evidence="4">Response regulator</fullName>
    </submittedName>
</protein>
<dbReference type="InterPro" id="IPR050595">
    <property type="entry name" value="Bact_response_regulator"/>
</dbReference>
<evidence type="ECO:0000313" key="5">
    <source>
        <dbReference type="Proteomes" id="UP000298602"/>
    </source>
</evidence>
<evidence type="ECO:0000259" key="3">
    <source>
        <dbReference type="PROSITE" id="PS50110"/>
    </source>
</evidence>
<dbReference type="SUPFAM" id="SSF52172">
    <property type="entry name" value="CheY-like"/>
    <property type="match status" value="1"/>
</dbReference>
<reference evidence="4 5" key="1">
    <citation type="submission" date="2019-05" db="EMBL/GenBank/DDBJ databases">
        <title>The Complete Genome Sequence of the n-alkane-degrading Desulfoglaeba alkanexedens ALDC reveals multiple alkylsuccinate synthase gene clusters.</title>
        <authorList>
            <person name="Callaghan A.V."/>
            <person name="Davidova I.A."/>
            <person name="Duncan K.E."/>
            <person name="Morris B."/>
            <person name="McInerney M.J."/>
        </authorList>
    </citation>
    <scope>NUCLEOTIDE SEQUENCE [LARGE SCALE GENOMIC DNA]</scope>
    <source>
        <strain evidence="4 5">ALDC</strain>
    </source>
</reference>
<dbReference type="CDD" id="cd00156">
    <property type="entry name" value="REC"/>
    <property type="match status" value="1"/>
</dbReference>
<proteinExistence type="predicted"/>
<dbReference type="PANTHER" id="PTHR44591">
    <property type="entry name" value="STRESS RESPONSE REGULATOR PROTEIN 1"/>
    <property type="match status" value="1"/>
</dbReference>
<dbReference type="Gene3D" id="3.40.50.2300">
    <property type="match status" value="1"/>
</dbReference>
<dbReference type="Proteomes" id="UP000298602">
    <property type="component" value="Chromosome"/>
</dbReference>
<evidence type="ECO:0000313" key="4">
    <source>
        <dbReference type="EMBL" id="QCQ21810.1"/>
    </source>
</evidence>
<name>A0A4P8L1Z7_9BACT</name>
<sequence length="148" mass="16518">MQRVLLVEDDAPFRRSLQSYLERSGYDVVSCATARRAIELHSRAPFDLAVIEYHLPDANGADLGRRLMLMRPDLRVVMISFYDYDLISREVRKAGVQGFLKKPFDPAEFDATLKMITNADSFHAHNAVPVLTVATDPLPVLSPSGGTL</sequence>
<dbReference type="KEGG" id="dax:FDQ92_06205"/>
<keyword evidence="1" id="KW-0597">Phosphoprotein</keyword>
<dbReference type="GO" id="GO:0000160">
    <property type="term" value="P:phosphorelay signal transduction system"/>
    <property type="evidence" value="ECO:0007669"/>
    <property type="project" value="InterPro"/>
</dbReference>
<dbReference type="EMBL" id="CP040098">
    <property type="protein sequence ID" value="QCQ21810.1"/>
    <property type="molecule type" value="Genomic_DNA"/>
</dbReference>
<dbReference type="AlphaFoldDB" id="A0A4P8L1Z7"/>
<reference evidence="4 5" key="2">
    <citation type="submission" date="2019-05" db="EMBL/GenBank/DDBJ databases">
        <authorList>
            <person name="Suflita J.M."/>
            <person name="Marks C.R."/>
        </authorList>
    </citation>
    <scope>NUCLEOTIDE SEQUENCE [LARGE SCALE GENOMIC DNA]</scope>
    <source>
        <strain evidence="4 5">ALDC</strain>
    </source>
</reference>
<accession>A0A4P8L1Z7</accession>
<organism evidence="4 5">
    <name type="scientific">Desulfoglaeba alkanexedens ALDC</name>
    <dbReference type="NCBI Taxonomy" id="980445"/>
    <lineage>
        <taxon>Bacteria</taxon>
        <taxon>Pseudomonadati</taxon>
        <taxon>Thermodesulfobacteriota</taxon>
        <taxon>Syntrophobacteria</taxon>
        <taxon>Syntrophobacterales</taxon>
        <taxon>Syntrophobacteraceae</taxon>
        <taxon>Desulfoglaeba</taxon>
    </lineage>
</organism>
<dbReference type="PROSITE" id="PS50110">
    <property type="entry name" value="RESPONSE_REGULATORY"/>
    <property type="match status" value="1"/>
</dbReference>